<accession>A0A4P6UGU8</accession>
<feature type="chain" id="PRO_5020843383" description="TolC family protein" evidence="2">
    <location>
        <begin position="40"/>
        <end position="518"/>
    </location>
</feature>
<evidence type="ECO:0000313" key="3">
    <source>
        <dbReference type="EMBL" id="QBK03636.1"/>
    </source>
</evidence>
<name>A0A4P6UGU8_9BURK</name>
<keyword evidence="2" id="KW-0732">Signal</keyword>
<protein>
    <recommendedName>
        <fullName evidence="5">TolC family protein</fullName>
    </recommendedName>
</protein>
<evidence type="ECO:0000256" key="1">
    <source>
        <dbReference type="SAM" id="Coils"/>
    </source>
</evidence>
<dbReference type="AlphaFoldDB" id="A0A4P6UGU8"/>
<dbReference type="Gene3D" id="3.10.28.20">
    <property type="entry name" value="Acetamidase/Formamidase-like domains"/>
    <property type="match status" value="1"/>
</dbReference>
<feature type="coiled-coil region" evidence="1">
    <location>
        <begin position="227"/>
        <end position="261"/>
    </location>
</feature>
<reference evidence="3 4" key="1">
    <citation type="submission" date="2018-07" db="EMBL/GenBank/DDBJ databases">
        <title>Exploring interactions and the metabolic potential of the ultra-small soil bacteria Hylemonella gracilis.</title>
        <authorList>
            <person name="Tyc O."/>
            <person name="Kulkarni P."/>
            <person name="Gawehns F."/>
            <person name="Hundscheid M."/>
            <person name="Zweers H."/>
            <person name="Garbeva P."/>
        </authorList>
    </citation>
    <scope>NUCLEOTIDE SEQUENCE [LARGE SCALE GENOMIC DNA]</scope>
    <source>
        <strain evidence="3 4">NS1</strain>
    </source>
</reference>
<evidence type="ECO:0008006" key="5">
    <source>
        <dbReference type="Google" id="ProtNLM"/>
    </source>
</evidence>
<dbReference type="EMBL" id="CP031395">
    <property type="protein sequence ID" value="QBK03636.1"/>
    <property type="molecule type" value="Genomic_DNA"/>
</dbReference>
<evidence type="ECO:0000313" key="4">
    <source>
        <dbReference type="Proteomes" id="UP000292939"/>
    </source>
</evidence>
<proteinExistence type="predicted"/>
<keyword evidence="1" id="KW-0175">Coiled coil</keyword>
<organism evidence="3 4">
    <name type="scientific">Hylemonella gracilis</name>
    <dbReference type="NCBI Taxonomy" id="80880"/>
    <lineage>
        <taxon>Bacteria</taxon>
        <taxon>Pseudomonadati</taxon>
        <taxon>Pseudomonadota</taxon>
        <taxon>Betaproteobacteria</taxon>
        <taxon>Burkholderiales</taxon>
        <taxon>Comamonadaceae</taxon>
        <taxon>Hylemonella</taxon>
    </lineage>
</organism>
<evidence type="ECO:0000256" key="2">
    <source>
        <dbReference type="SAM" id="SignalP"/>
    </source>
</evidence>
<dbReference type="KEGG" id="hgr:DW355_01605"/>
<gene>
    <name evidence="3" type="ORF">DW355_01605</name>
</gene>
<dbReference type="OrthoDB" id="9817204at2"/>
<sequence>MPHRSQPMSSVKVSRGRPMLARLTATALFFFGAAPLAWAATCPGNGPQPGWVSSPDAISGAYFHAAGVSSQSRGPLAERLDSARQNALRSLSSLIQVEVRNSLSMEQSQRQSGGAVLTESTLRTLTETSTQATLESVETMETWEDAASCQVWVRVRIARQILEEKKRTALARQLFAQFNAQLATAQDDSLVLATRQIALEAAQDGLPRITLALIPEASSPAYYTQQLRRLDQALGATAREVEHARQRLAQADEQLLKAEDLPDEAAKARLRLAAIGIYRQLLQQHAQGLPPLFAPGDLYIKLAEAEELRANRCGAKTYYQLALSSRQLMDRSALARQRADHLNCSATDLETARWRQYFEGRPLELLCLQKAQTATATPWPKACDEVGNVFRALGADLQTRRAALPAAQTQALLQGNLPEKLGTPGGTDRPMLVMLASGKLNSRQDRAPDGKPAREYQFEGLLWTLLWDGGKPVYSDRFQGLTGWNPVSPEMTLDVLALNVVRRWQDRFGKFLNPEIAP</sequence>
<feature type="signal peptide" evidence="2">
    <location>
        <begin position="1"/>
        <end position="39"/>
    </location>
</feature>
<dbReference type="Proteomes" id="UP000292939">
    <property type="component" value="Chromosome"/>
</dbReference>